<name>A0ABQ9Y702_9EUKA</name>
<evidence type="ECO:0000256" key="1">
    <source>
        <dbReference type="SAM" id="MobiDB-lite"/>
    </source>
</evidence>
<dbReference type="Proteomes" id="UP001281761">
    <property type="component" value="Unassembled WGS sequence"/>
</dbReference>
<proteinExistence type="predicted"/>
<evidence type="ECO:0000313" key="2">
    <source>
        <dbReference type="EMBL" id="KAK2959545.1"/>
    </source>
</evidence>
<dbReference type="SUPFAM" id="SSF51126">
    <property type="entry name" value="Pectin lyase-like"/>
    <property type="match status" value="2"/>
</dbReference>
<sequence length="1641" mass="175366">MVSCTILSGNGCPPLTVRYETGNEETSISLSSCSHKPSNPHTSPPLVDLYFPTPQLHPSLRSNNDFTEQESPGSISVTSSSSSLSNIHLPHGVGPIFNFGSISKSPGQGSSLSINTHLIYSRLVNVSSQPSSCLPRSDANLQSQTMVGVKMSGCSNHLYGTTCRDINDGGSVICQNSSFFRCSTNLEPSSTHPNYTLQHRTGEDQKFFFDRSSDSSTITFTRSTFHTMTSTNDGAAIYARLGVAHIAIDECSFIGCQCTGTVQSGGAVCASYADGKASVSILSCFFSDCQADNYGGTPESEVHISHNFFSDGKANFGGAFQTVTVTDSYFEKCNATRGGAIFINSTTSFKLNSLTFTACTSSSGKDLCLYSHSKTDIVETNMIVNCMSTSGASNVYFEQGKLLDSDLIPQVASIDIPSITVVASFSPKETGWKLTVYTSEPVERKILVVLDNSLSEYEKPTFNSPPPIARLFVFDFASGELSKSQTFQISEWNLLQYESNYSITIPFLIGAKNTHTFDYNFSTPNPPRIVEATCEIKDGDPTTGIIHLKGRTLDAGDYIVKLKEVDGFQISVSFAGSPASPDSRTMISSTTEVLLFGEDSILEYGKEYEILSVQKVGAETFLLLDPPQLFMLVPNPPRLSLVGTCLFPKPLDKSTISIPLSGTEIPTGPYSMNVSLVGDEQSSNITLTATFSSAESGTATAVVFDAADGDVDLIFGSEYSIESLWNDDGSIWIPFSLSFAVPSSPGIVESFVSAVFNKESTRATLTFSGTDFVSGPTRVVLLDGSTKINSNSDVRVMDKTHLTVTITAGWTQSSSTVAYGRSYSINSVASSSKSFLVRSSVLVIIPSPPCVTGISCDMDSHFTHFLLSFTGQDLPISGTYTASLKSSSFSFSVTFADGVGTSERIEANATNSLLYDTAYTLSSLSQGNNQIILNTTSFSTPPGPTLSDVQCSLDSSDFHFVLLTLTGSRMPSSSEYTLIVVETGESAEISLPVSFTSSTDGFGRVEVYKKDNTLKYDRTYSVVSLSLGSLSITIPDSITFPTPSEPIRIEDATAKLNDDRSKAIIALVGVKLQEGSWMVTISTTPPLEVPGQLGEDGSLVFSVNAGFTDPTQLIFGLKYKIEAVTLDSKPVLVNNDVFFTVPHAPFVSSAFISFVNFQNTSCQISFDGAHLPLMDEYTVVLSPFISFPISFTSTSKGKSPTLSIGSPNSLQYSETYTIASITKTSNPLEVILTDPSIVIETGPKPTWLSMTVNEGGSDRTEECGSVEEPCGSVAWGWRAGKRQLGGEGICIWIKKEVRFGERIWVGSEQLTIQTASGNRSRLTCEDSLIESPLSTKERKGIVTIGDGLVSFTDLVLSLPATSSEEVGGHFVVSGKGSFLVESVQIVSEGGGRVGMGVGWVEGGQMDVNGVVLVNASFEVTLFGAQGEREAIQFSVSNLNIQNTTTSDALIHFSSLSPSSSFSLSHSSFLTTIRTINSASSPSSNANLSLISISTSQDSVSVDDCVFEKSGTCLSSSPSTFIGNTLHIALSSPIPSKSTVVISLCLFVDCLGSSGSGALHISTGTHSAIIVLSNNWFENLLSGNEWPSRKGGIAVLDWTRSASVASSSSHPVGVLVEYGTLCPTIIRRRCVLSNSRLVMQKA</sequence>
<accession>A0ABQ9Y702</accession>
<gene>
    <name evidence="2" type="ORF">BLNAU_5594</name>
</gene>
<dbReference type="InterPro" id="IPR011050">
    <property type="entry name" value="Pectin_lyase_fold/virulence"/>
</dbReference>
<reference evidence="2 3" key="1">
    <citation type="journal article" date="2022" name="bioRxiv">
        <title>Genomics of Preaxostyla Flagellates Illuminates Evolutionary Transitions and the Path Towards Mitochondrial Loss.</title>
        <authorList>
            <person name="Novak L.V.F."/>
            <person name="Treitli S.C."/>
            <person name="Pyrih J."/>
            <person name="Halakuc P."/>
            <person name="Pipaliya S.V."/>
            <person name="Vacek V."/>
            <person name="Brzon O."/>
            <person name="Soukal P."/>
            <person name="Eme L."/>
            <person name="Dacks J.B."/>
            <person name="Karnkowska A."/>
            <person name="Elias M."/>
            <person name="Hampl V."/>
        </authorList>
    </citation>
    <scope>NUCLEOTIDE SEQUENCE [LARGE SCALE GENOMIC DNA]</scope>
    <source>
        <strain evidence="2">NAU3</strain>
        <tissue evidence="2">Gut</tissue>
    </source>
</reference>
<organism evidence="2 3">
    <name type="scientific">Blattamonas nauphoetae</name>
    <dbReference type="NCBI Taxonomy" id="2049346"/>
    <lineage>
        <taxon>Eukaryota</taxon>
        <taxon>Metamonada</taxon>
        <taxon>Preaxostyla</taxon>
        <taxon>Oxymonadida</taxon>
        <taxon>Blattamonas</taxon>
    </lineage>
</organism>
<feature type="compositionally biased region" description="Polar residues" evidence="1">
    <location>
        <begin position="60"/>
        <end position="70"/>
    </location>
</feature>
<evidence type="ECO:0000313" key="3">
    <source>
        <dbReference type="Proteomes" id="UP001281761"/>
    </source>
</evidence>
<comment type="caution">
    <text evidence="2">The sequence shown here is derived from an EMBL/GenBank/DDBJ whole genome shotgun (WGS) entry which is preliminary data.</text>
</comment>
<keyword evidence="3" id="KW-1185">Reference proteome</keyword>
<protein>
    <submittedName>
        <fullName evidence="2">Uncharacterized protein</fullName>
    </submittedName>
</protein>
<feature type="region of interest" description="Disordered" evidence="1">
    <location>
        <begin position="58"/>
        <end position="80"/>
    </location>
</feature>
<dbReference type="EMBL" id="JARBJD010000029">
    <property type="protein sequence ID" value="KAK2959545.1"/>
    <property type="molecule type" value="Genomic_DNA"/>
</dbReference>
<feature type="compositionally biased region" description="Low complexity" evidence="1">
    <location>
        <begin position="71"/>
        <end position="80"/>
    </location>
</feature>